<feature type="transmembrane region" description="Helical" evidence="5">
    <location>
        <begin position="52"/>
        <end position="71"/>
    </location>
</feature>
<keyword evidence="4 5" id="KW-0472">Membrane</keyword>
<dbReference type="OrthoDB" id="5348404at2759"/>
<evidence type="ECO:0000256" key="3">
    <source>
        <dbReference type="ARBA" id="ARBA00022989"/>
    </source>
</evidence>
<dbReference type="Proteomes" id="UP000673691">
    <property type="component" value="Unassembled WGS sequence"/>
</dbReference>
<gene>
    <name evidence="6" type="ORF">BJ554DRAFT_229</name>
</gene>
<evidence type="ECO:0000313" key="6">
    <source>
        <dbReference type="EMBL" id="KAG5459370.1"/>
    </source>
</evidence>
<protein>
    <submittedName>
        <fullName evidence="6">Organic solute transporter subunit alpha/Transmembrane protein</fullName>
    </submittedName>
</protein>
<name>A0A8H7ZU44_9FUNG</name>
<dbReference type="InterPro" id="IPR005178">
    <property type="entry name" value="Ostalpha/TMEM184C"/>
</dbReference>
<evidence type="ECO:0000256" key="1">
    <source>
        <dbReference type="ARBA" id="ARBA00004141"/>
    </source>
</evidence>
<feature type="transmembrane region" description="Helical" evidence="5">
    <location>
        <begin position="86"/>
        <end position="104"/>
    </location>
</feature>
<dbReference type="EMBL" id="JAEFCI010006951">
    <property type="protein sequence ID" value="KAG5459370.1"/>
    <property type="molecule type" value="Genomic_DNA"/>
</dbReference>
<evidence type="ECO:0000256" key="4">
    <source>
        <dbReference type="ARBA" id="ARBA00023136"/>
    </source>
</evidence>
<feature type="transmembrane region" description="Helical" evidence="5">
    <location>
        <begin position="235"/>
        <end position="254"/>
    </location>
</feature>
<dbReference type="AlphaFoldDB" id="A0A8H7ZU44"/>
<feature type="transmembrane region" description="Helical" evidence="5">
    <location>
        <begin position="17"/>
        <end position="40"/>
    </location>
</feature>
<comment type="subcellular location">
    <subcellularLocation>
        <location evidence="1">Membrane</location>
        <topology evidence="1">Multi-pass membrane protein</topology>
    </subcellularLocation>
</comment>
<keyword evidence="7" id="KW-1185">Reference proteome</keyword>
<evidence type="ECO:0000313" key="7">
    <source>
        <dbReference type="Proteomes" id="UP000673691"/>
    </source>
</evidence>
<proteinExistence type="predicted"/>
<reference evidence="6 7" key="1">
    <citation type="journal article" name="Sci. Rep.">
        <title>Genome-scale phylogenetic analyses confirm Olpidium as the closest living zoosporic fungus to the non-flagellated, terrestrial fungi.</title>
        <authorList>
            <person name="Chang Y."/>
            <person name="Rochon D."/>
            <person name="Sekimoto S."/>
            <person name="Wang Y."/>
            <person name="Chovatia M."/>
            <person name="Sandor L."/>
            <person name="Salamov A."/>
            <person name="Grigoriev I.V."/>
            <person name="Stajich J.E."/>
            <person name="Spatafora J.W."/>
        </authorList>
    </citation>
    <scope>NUCLEOTIDE SEQUENCE [LARGE SCALE GENOMIC DNA]</scope>
    <source>
        <strain evidence="6">S191</strain>
    </source>
</reference>
<sequence length="278" mass="31409">MGGGAGQSPGAEKLGAAAVHLAGTFAFVSTVISLAAIWLHLKNYRRPVLQRFVVRILLMTPIYAVISWLSLLSKSASFYLDIVRDVYEAFVMYSFFHLLVNYLGGEREMLTMLHGRSPTPHLCPVNLVWASWDVGDPYNFLAVKVRPKFCFASPALAELRCCRALPGWEARGETQAAGFRFAPHFRRVERDKQRGILQFVFFKPVLAIVIIILRATDSYQEGYISLTSGYFWTSFIYNISVSLCMYCLVIFFMTTKDDLKPYRWCPYSASADCLSSKA</sequence>
<organism evidence="6 7">
    <name type="scientific">Olpidium bornovanus</name>
    <dbReference type="NCBI Taxonomy" id="278681"/>
    <lineage>
        <taxon>Eukaryota</taxon>
        <taxon>Fungi</taxon>
        <taxon>Fungi incertae sedis</taxon>
        <taxon>Olpidiomycota</taxon>
        <taxon>Olpidiomycotina</taxon>
        <taxon>Olpidiomycetes</taxon>
        <taxon>Olpidiales</taxon>
        <taxon>Olpidiaceae</taxon>
        <taxon>Olpidium</taxon>
    </lineage>
</organism>
<evidence type="ECO:0000256" key="2">
    <source>
        <dbReference type="ARBA" id="ARBA00022692"/>
    </source>
</evidence>
<dbReference type="SMART" id="SM01417">
    <property type="entry name" value="Solute_trans_a"/>
    <property type="match status" value="1"/>
</dbReference>
<comment type="caution">
    <text evidence="6">The sequence shown here is derived from an EMBL/GenBank/DDBJ whole genome shotgun (WGS) entry which is preliminary data.</text>
</comment>
<accession>A0A8H7ZU44</accession>
<dbReference type="PANTHER" id="PTHR23423">
    <property type="entry name" value="ORGANIC SOLUTE TRANSPORTER-RELATED"/>
    <property type="match status" value="1"/>
</dbReference>
<keyword evidence="2 5" id="KW-0812">Transmembrane</keyword>
<dbReference type="Pfam" id="PF03619">
    <property type="entry name" value="Solute_trans_a"/>
    <property type="match status" value="1"/>
</dbReference>
<feature type="transmembrane region" description="Helical" evidence="5">
    <location>
        <begin position="196"/>
        <end position="215"/>
    </location>
</feature>
<dbReference type="GO" id="GO:0016020">
    <property type="term" value="C:membrane"/>
    <property type="evidence" value="ECO:0007669"/>
    <property type="project" value="UniProtKB-SubCell"/>
</dbReference>
<keyword evidence="3 5" id="KW-1133">Transmembrane helix</keyword>
<evidence type="ECO:0000256" key="5">
    <source>
        <dbReference type="SAM" id="Phobius"/>
    </source>
</evidence>